<dbReference type="GO" id="GO:0016020">
    <property type="term" value="C:membrane"/>
    <property type="evidence" value="ECO:0007669"/>
    <property type="project" value="UniProtKB-SubCell"/>
</dbReference>
<keyword evidence="7" id="KW-0443">Lipid metabolism</keyword>
<keyword evidence="5" id="KW-1133">Transmembrane helix</keyword>
<evidence type="ECO:0000256" key="4">
    <source>
        <dbReference type="ARBA" id="ARBA00022857"/>
    </source>
</evidence>
<dbReference type="Pfam" id="PF00106">
    <property type="entry name" value="adh_short"/>
    <property type="match status" value="1"/>
</dbReference>
<keyword evidence="14" id="KW-1185">Reference proteome</keyword>
<evidence type="ECO:0000313" key="14">
    <source>
        <dbReference type="Proteomes" id="UP001432027"/>
    </source>
</evidence>
<dbReference type="AlphaFoldDB" id="A0AAV5TCM8"/>
<organism evidence="13 14">
    <name type="scientific">Pristionchus entomophagus</name>
    <dbReference type="NCBI Taxonomy" id="358040"/>
    <lineage>
        <taxon>Eukaryota</taxon>
        <taxon>Metazoa</taxon>
        <taxon>Ecdysozoa</taxon>
        <taxon>Nematoda</taxon>
        <taxon>Chromadorea</taxon>
        <taxon>Rhabditida</taxon>
        <taxon>Rhabditina</taxon>
        <taxon>Diplogasteromorpha</taxon>
        <taxon>Diplogasteroidea</taxon>
        <taxon>Neodiplogasteridae</taxon>
        <taxon>Pristionchus</taxon>
    </lineage>
</organism>
<evidence type="ECO:0000256" key="12">
    <source>
        <dbReference type="RuleBase" id="RU000363"/>
    </source>
</evidence>
<dbReference type="GO" id="GO:0005811">
    <property type="term" value="C:lipid droplet"/>
    <property type="evidence" value="ECO:0007669"/>
    <property type="project" value="TreeGrafter"/>
</dbReference>
<dbReference type="PANTHER" id="PTHR24322:SF742">
    <property type="entry name" value="PROTEIN DHS-3"/>
    <property type="match status" value="1"/>
</dbReference>
<keyword evidence="3" id="KW-0812">Transmembrane</keyword>
<evidence type="ECO:0000256" key="11">
    <source>
        <dbReference type="ARBA" id="ARBA00082544"/>
    </source>
</evidence>
<comment type="caution">
    <text evidence="13">The sequence shown here is derived from an EMBL/GenBank/DDBJ whole genome shotgun (WGS) entry which is preliminary data.</text>
</comment>
<dbReference type="PRINTS" id="PR00080">
    <property type="entry name" value="SDRFAMILY"/>
</dbReference>
<evidence type="ECO:0000256" key="9">
    <source>
        <dbReference type="ARBA" id="ARBA00059620"/>
    </source>
</evidence>
<dbReference type="EMBL" id="BTSX01000004">
    <property type="protein sequence ID" value="GMS92647.1"/>
    <property type="molecule type" value="Genomic_DNA"/>
</dbReference>
<comment type="similarity">
    <text evidence="2 12">Belongs to the short-chain dehydrogenases/reductases (SDR) family.</text>
</comment>
<feature type="non-terminal residue" evidence="13">
    <location>
        <position position="264"/>
    </location>
</feature>
<sequence length="264" mass="28681">ISSQDSICAVLSNFAPIGWCQYKDVTGQIILITGAANGLGRLLALRLSSRGATLVLWDIDEKGLRTTQEECAKNGCEVRIYTVDMLNRQSIAETAASVKKEVGSVNILINNAGLGIGGKVVEVGEQSIRNMIELNLMCHFWMAREFLPDLLARDAGHIATIASLGGLFVSAQDMVPYCASKFGAMAIQEGLENECASMGKIGIRFTSVCPAYFQSNLLDNLATKLSMGVMTPEYVADCAVDAILREMRIVIIPRRFYIDYALKG</sequence>
<evidence type="ECO:0000313" key="13">
    <source>
        <dbReference type="EMBL" id="GMS92647.1"/>
    </source>
</evidence>
<keyword evidence="6" id="KW-0560">Oxidoreductase</keyword>
<dbReference type="InterPro" id="IPR002347">
    <property type="entry name" value="SDR_fam"/>
</dbReference>
<dbReference type="SUPFAM" id="SSF51735">
    <property type="entry name" value="NAD(P)-binding Rossmann-fold domains"/>
    <property type="match status" value="1"/>
</dbReference>
<dbReference type="PRINTS" id="PR00081">
    <property type="entry name" value="GDHRDH"/>
</dbReference>
<accession>A0AAV5TCM8</accession>
<reference evidence="13" key="1">
    <citation type="submission" date="2023-10" db="EMBL/GenBank/DDBJ databases">
        <title>Genome assembly of Pristionchus species.</title>
        <authorList>
            <person name="Yoshida K."/>
            <person name="Sommer R.J."/>
        </authorList>
    </citation>
    <scope>NUCLEOTIDE SEQUENCE</scope>
    <source>
        <strain evidence="13">RS0144</strain>
    </source>
</reference>
<name>A0AAV5TCM8_9BILA</name>
<evidence type="ECO:0000256" key="2">
    <source>
        <dbReference type="ARBA" id="ARBA00006484"/>
    </source>
</evidence>
<dbReference type="Proteomes" id="UP001432027">
    <property type="component" value="Unassembled WGS sequence"/>
</dbReference>
<evidence type="ECO:0000256" key="5">
    <source>
        <dbReference type="ARBA" id="ARBA00022989"/>
    </source>
</evidence>
<dbReference type="PANTHER" id="PTHR24322">
    <property type="entry name" value="PKSB"/>
    <property type="match status" value="1"/>
</dbReference>
<evidence type="ECO:0000256" key="8">
    <source>
        <dbReference type="ARBA" id="ARBA00023136"/>
    </source>
</evidence>
<dbReference type="InterPro" id="IPR036291">
    <property type="entry name" value="NAD(P)-bd_dom_sf"/>
</dbReference>
<comment type="function">
    <text evidence="9">Catalyzes the reduction of all-trans-retinal to all-trans-retinol in the presence of NADPH.</text>
</comment>
<gene>
    <name evidence="13" type="ORF">PENTCL1PPCAC_14822</name>
</gene>
<dbReference type="FunFam" id="3.40.50.720:FF:000131">
    <property type="entry name" value="Short-chain dehydrogenase/reductase 3"/>
    <property type="match status" value="1"/>
</dbReference>
<keyword evidence="8" id="KW-0472">Membrane</keyword>
<proteinExistence type="inferred from homology"/>
<evidence type="ECO:0000256" key="3">
    <source>
        <dbReference type="ARBA" id="ARBA00022692"/>
    </source>
</evidence>
<dbReference type="Gene3D" id="3.40.50.720">
    <property type="entry name" value="NAD(P)-binding Rossmann-like Domain"/>
    <property type="match status" value="1"/>
</dbReference>
<evidence type="ECO:0000256" key="10">
    <source>
        <dbReference type="ARBA" id="ARBA00068717"/>
    </source>
</evidence>
<evidence type="ECO:0000256" key="1">
    <source>
        <dbReference type="ARBA" id="ARBA00004141"/>
    </source>
</evidence>
<evidence type="ECO:0000256" key="6">
    <source>
        <dbReference type="ARBA" id="ARBA00023002"/>
    </source>
</evidence>
<comment type="subcellular location">
    <subcellularLocation>
        <location evidence="1">Membrane</location>
        <topology evidence="1">Multi-pass membrane protein</topology>
    </subcellularLocation>
</comment>
<protein>
    <recommendedName>
        <fullName evidence="10">Short-chain dehydrogenase/reductase 3</fullName>
    </recommendedName>
    <alternativeName>
        <fullName evidence="11">Retinal short-chain dehydrogenase/reductase 1</fullName>
    </alternativeName>
</protein>
<evidence type="ECO:0000256" key="7">
    <source>
        <dbReference type="ARBA" id="ARBA00023098"/>
    </source>
</evidence>
<keyword evidence="4" id="KW-0521">NADP</keyword>
<dbReference type="GO" id="GO:0052650">
    <property type="term" value="F:all-trans-retinol dehydrogenase (NADP+) activity"/>
    <property type="evidence" value="ECO:0007669"/>
    <property type="project" value="UniProtKB-ARBA"/>
</dbReference>
<feature type="non-terminal residue" evidence="13">
    <location>
        <position position="1"/>
    </location>
</feature>